<sequence length="48" mass="5287">MQYDPATAEDCNTALNLAGMLFSGRSAGESCPRYFNFKAVDQIVIRTL</sequence>
<reference evidence="1" key="2">
    <citation type="submission" date="2020-09" db="EMBL/GenBank/DDBJ databases">
        <authorList>
            <person name="Sun Q."/>
            <person name="Kim S."/>
        </authorList>
    </citation>
    <scope>NUCLEOTIDE SEQUENCE</scope>
    <source>
        <strain evidence="1">KCTC 23430</strain>
    </source>
</reference>
<organism evidence="1 2">
    <name type="scientific">Parahalioglobus pacificus</name>
    <dbReference type="NCBI Taxonomy" id="930806"/>
    <lineage>
        <taxon>Bacteria</taxon>
        <taxon>Pseudomonadati</taxon>
        <taxon>Pseudomonadota</taxon>
        <taxon>Gammaproteobacteria</taxon>
        <taxon>Cellvibrionales</taxon>
        <taxon>Halieaceae</taxon>
        <taxon>Parahalioglobus</taxon>
    </lineage>
</organism>
<evidence type="ECO:0000313" key="2">
    <source>
        <dbReference type="Proteomes" id="UP000644693"/>
    </source>
</evidence>
<dbReference type="Proteomes" id="UP000644693">
    <property type="component" value="Unassembled WGS sequence"/>
</dbReference>
<name>A0A918XKY6_9GAMM</name>
<reference evidence="1" key="1">
    <citation type="journal article" date="2014" name="Int. J. Syst. Evol. Microbiol.">
        <title>Complete genome sequence of Corynebacterium casei LMG S-19264T (=DSM 44701T), isolated from a smear-ripened cheese.</title>
        <authorList>
            <consortium name="US DOE Joint Genome Institute (JGI-PGF)"/>
            <person name="Walter F."/>
            <person name="Albersmeier A."/>
            <person name="Kalinowski J."/>
            <person name="Ruckert C."/>
        </authorList>
    </citation>
    <scope>NUCLEOTIDE SEQUENCE</scope>
    <source>
        <strain evidence="1">KCTC 23430</strain>
    </source>
</reference>
<accession>A0A918XKY6</accession>
<proteinExistence type="predicted"/>
<dbReference type="EMBL" id="BMYM01000002">
    <property type="protein sequence ID" value="GHD37175.1"/>
    <property type="molecule type" value="Genomic_DNA"/>
</dbReference>
<protein>
    <submittedName>
        <fullName evidence="1">Uncharacterized protein</fullName>
    </submittedName>
</protein>
<comment type="caution">
    <text evidence="1">The sequence shown here is derived from an EMBL/GenBank/DDBJ whole genome shotgun (WGS) entry which is preliminary data.</text>
</comment>
<gene>
    <name evidence="1" type="ORF">GCM10007053_26430</name>
</gene>
<keyword evidence="2" id="KW-1185">Reference proteome</keyword>
<evidence type="ECO:0000313" key="1">
    <source>
        <dbReference type="EMBL" id="GHD37175.1"/>
    </source>
</evidence>
<dbReference type="AlphaFoldDB" id="A0A918XKY6"/>